<organism evidence="1 2">
    <name type="scientific">Mesorhizobium jarvisii</name>
    <dbReference type="NCBI Taxonomy" id="1777867"/>
    <lineage>
        <taxon>Bacteria</taxon>
        <taxon>Pseudomonadati</taxon>
        <taxon>Pseudomonadota</taxon>
        <taxon>Alphaproteobacteria</taxon>
        <taxon>Hyphomicrobiales</taxon>
        <taxon>Phyllobacteriaceae</taxon>
        <taxon>Mesorhizobium</taxon>
    </lineage>
</organism>
<dbReference type="Proteomes" id="UP000275530">
    <property type="component" value="Unassembled WGS sequence"/>
</dbReference>
<keyword evidence="2" id="KW-1185">Reference proteome</keyword>
<comment type="caution">
    <text evidence="1">The sequence shown here is derived from an EMBL/GenBank/DDBJ whole genome shotgun (WGS) entry which is preliminary data.</text>
</comment>
<reference evidence="1 2" key="1">
    <citation type="submission" date="2018-09" db="EMBL/GenBank/DDBJ databases">
        <title>Mesorhizobium carmichaelinearum sp. nov. isolated from Carmichaelinea spp. root nodules in New Zealand.</title>
        <authorList>
            <person name="De Meyer S.E."/>
        </authorList>
    </citation>
    <scope>NUCLEOTIDE SEQUENCE [LARGE SCALE GENOMIC DNA]</scope>
    <source>
        <strain evidence="1 2">LMG 28313</strain>
    </source>
</reference>
<sequence length="136" mass="14353">MPKVSNLFFKTAVVWLILGIGAGLQMAISGDHGSFPAHAHINLLGWVTSAIFGGYYALNPAKAERKIAMIHYGLYNVGLVIMLPALYLMLHGGYSALEPVVAAGSLMVATAVLIFAFVVFSSTSVRSVSGLSPATR</sequence>
<proteinExistence type="predicted"/>
<gene>
    <name evidence="1" type="ORF">D3242_13850</name>
</gene>
<dbReference type="Gene3D" id="1.20.210.10">
    <property type="entry name" value="Cytochrome c oxidase-like, subunit I domain"/>
    <property type="match status" value="1"/>
</dbReference>
<dbReference type="RefSeq" id="WP_019859953.1">
    <property type="nucleotide sequence ID" value="NZ_CP033507.1"/>
</dbReference>
<evidence type="ECO:0000313" key="1">
    <source>
        <dbReference type="EMBL" id="RJT33640.1"/>
    </source>
</evidence>
<accession>A0A6M7TF95</accession>
<dbReference type="AlphaFoldDB" id="A0A6M7TF95"/>
<dbReference type="InterPro" id="IPR036927">
    <property type="entry name" value="Cyt_c_oxase-like_su1_sf"/>
</dbReference>
<dbReference type="SUPFAM" id="SSF81442">
    <property type="entry name" value="Cytochrome c oxidase subunit I-like"/>
    <property type="match status" value="1"/>
</dbReference>
<evidence type="ECO:0000313" key="2">
    <source>
        <dbReference type="Proteomes" id="UP000275530"/>
    </source>
</evidence>
<protein>
    <submittedName>
        <fullName evidence="1">Uncharacterized protein</fullName>
    </submittedName>
</protein>
<dbReference type="EMBL" id="QZXA01000005">
    <property type="protein sequence ID" value="RJT33640.1"/>
    <property type="molecule type" value="Genomic_DNA"/>
</dbReference>
<name>A0A6M7TF95_9HYPH</name>